<dbReference type="InterPro" id="IPR044266">
    <property type="entry name" value="PSP_YsaA"/>
</dbReference>
<dbReference type="HAMAP" id="MF_02240">
    <property type="entry name" value="PSP"/>
    <property type="match status" value="1"/>
</dbReference>
<dbReference type="InterPro" id="IPR036412">
    <property type="entry name" value="HAD-like_sf"/>
</dbReference>
<dbReference type="SUPFAM" id="SSF56784">
    <property type="entry name" value="HAD-like"/>
    <property type="match status" value="1"/>
</dbReference>
<dbReference type="PANTHER" id="PTHR46470">
    <property type="entry name" value="N-ACYLNEURAMINATE-9-PHOSPHATASE"/>
    <property type="match status" value="1"/>
</dbReference>
<dbReference type="SFLD" id="SFLDS00003">
    <property type="entry name" value="Haloacid_Dehalogenase"/>
    <property type="match status" value="1"/>
</dbReference>
<dbReference type="Proteomes" id="UP000618579">
    <property type="component" value="Unassembled WGS sequence"/>
</dbReference>
<keyword evidence="3" id="KW-0028">Amino-acid biosynthesis</keyword>
<comment type="catalytic activity">
    <reaction evidence="3">
        <text>O-phospho-L-serine + H2O = L-serine + phosphate</text>
        <dbReference type="Rhea" id="RHEA:21208"/>
        <dbReference type="ChEBI" id="CHEBI:15377"/>
        <dbReference type="ChEBI" id="CHEBI:33384"/>
        <dbReference type="ChEBI" id="CHEBI:43474"/>
        <dbReference type="ChEBI" id="CHEBI:57524"/>
        <dbReference type="EC" id="3.1.3.3"/>
    </reaction>
</comment>
<dbReference type="PANTHER" id="PTHR46470:SF3">
    <property type="entry name" value="N-ACYLNEURAMINATE-9-PHOSPHATASE"/>
    <property type="match status" value="1"/>
</dbReference>
<dbReference type="NCBIfam" id="TIGR01509">
    <property type="entry name" value="HAD-SF-IA-v3"/>
    <property type="match status" value="1"/>
</dbReference>
<accession>A0ABX1ZMD0</accession>
<organism evidence="4 5">
    <name type="scientific">Paenibacillus planticolens</name>
    <dbReference type="NCBI Taxonomy" id="2654976"/>
    <lineage>
        <taxon>Bacteria</taxon>
        <taxon>Bacillati</taxon>
        <taxon>Bacillota</taxon>
        <taxon>Bacilli</taxon>
        <taxon>Bacillales</taxon>
        <taxon>Paenibacillaceae</taxon>
        <taxon>Paenibacillus</taxon>
    </lineage>
</organism>
<evidence type="ECO:0000256" key="1">
    <source>
        <dbReference type="ARBA" id="ARBA00022801"/>
    </source>
</evidence>
<keyword evidence="1 3" id="KW-0378">Hydrolase</keyword>
<keyword evidence="3" id="KW-0718">Serine biosynthesis</keyword>
<evidence type="ECO:0000313" key="5">
    <source>
        <dbReference type="Proteomes" id="UP000618579"/>
    </source>
</evidence>
<dbReference type="GO" id="GO:0016787">
    <property type="term" value="F:hydrolase activity"/>
    <property type="evidence" value="ECO:0007669"/>
    <property type="project" value="UniProtKB-KW"/>
</dbReference>
<comment type="pathway">
    <text evidence="3">Amino-acid biosynthesis; L-serine biosynthesis; L-serine from 3-phospho-D-glycerate: step 3/3.</text>
</comment>
<dbReference type="Gene3D" id="3.40.50.1000">
    <property type="entry name" value="HAD superfamily/HAD-like"/>
    <property type="match status" value="1"/>
</dbReference>
<keyword evidence="5" id="KW-1185">Reference proteome</keyword>
<dbReference type="CDD" id="cd04305">
    <property type="entry name" value="HAD_Neu5Ac-Pase_like"/>
    <property type="match status" value="1"/>
</dbReference>
<dbReference type="Pfam" id="PF00702">
    <property type="entry name" value="Hydrolase"/>
    <property type="match status" value="1"/>
</dbReference>
<dbReference type="EMBL" id="WHNZ01000030">
    <property type="protein sequence ID" value="NOV01227.1"/>
    <property type="molecule type" value="Genomic_DNA"/>
</dbReference>
<comment type="caution">
    <text evidence="4">The sequence shown here is derived from an EMBL/GenBank/DDBJ whole genome shotgun (WGS) entry which is preliminary data.</text>
</comment>
<evidence type="ECO:0000256" key="3">
    <source>
        <dbReference type="HAMAP-Rule" id="MF_02240"/>
    </source>
</evidence>
<protein>
    <recommendedName>
        <fullName evidence="3">Phosphoserine phosphatase</fullName>
        <shortName evidence="3">PSP</shortName>
        <ecNumber evidence="3">3.1.3.3</ecNumber>
    </recommendedName>
</protein>
<proteinExistence type="inferred from homology"/>
<name>A0ABX1ZMD0_9BACL</name>
<dbReference type="Gene3D" id="1.20.120.710">
    <property type="entry name" value="Haloacid dehalogenase hydrolase-like domain"/>
    <property type="match status" value="1"/>
</dbReference>
<comment type="catalytic activity">
    <reaction evidence="3">
        <text>O-phospho-D-serine + H2O = D-serine + phosphate</text>
        <dbReference type="Rhea" id="RHEA:24873"/>
        <dbReference type="ChEBI" id="CHEBI:15377"/>
        <dbReference type="ChEBI" id="CHEBI:35247"/>
        <dbReference type="ChEBI" id="CHEBI:43474"/>
        <dbReference type="ChEBI" id="CHEBI:58680"/>
        <dbReference type="EC" id="3.1.3.3"/>
    </reaction>
</comment>
<dbReference type="InterPro" id="IPR006439">
    <property type="entry name" value="HAD-SF_hydro_IA"/>
</dbReference>
<dbReference type="SFLD" id="SFLDG01135">
    <property type="entry name" value="C1.5.6:_HAD__Beta-PGM__Phospha"/>
    <property type="match status" value="1"/>
</dbReference>
<comment type="function">
    <text evidence="3">Catalyzes the last step of the phosphorylated serine biosynthetic pathway, i.e. dephosphorylation of O-phospho-L-serine to form L-serine.</text>
</comment>
<comment type="similarity">
    <text evidence="3">Belongs to the HAD-like hydrolase superfamily.</text>
</comment>
<dbReference type="EC" id="3.1.3.3" evidence="3"/>
<reference evidence="4 5" key="1">
    <citation type="submission" date="2019-10" db="EMBL/GenBank/DDBJ databases">
        <title>Description of Paenibacillus pedi sp. nov.</title>
        <authorList>
            <person name="Carlier A."/>
            <person name="Qi S."/>
        </authorList>
    </citation>
    <scope>NUCLEOTIDE SEQUENCE [LARGE SCALE GENOMIC DNA]</scope>
    <source>
        <strain evidence="4 5">LMG 31457</strain>
    </source>
</reference>
<comment type="cofactor">
    <cofactor evidence="3">
        <name>Mg(2+)</name>
        <dbReference type="ChEBI" id="CHEBI:18420"/>
    </cofactor>
    <cofactor evidence="3">
        <name>Co(2+)</name>
        <dbReference type="ChEBI" id="CHEBI:48828"/>
    </cofactor>
</comment>
<sequence>MGMKPIKAVIFDLDNTLLWDERSIGEAFKATCQGAAEAVQVDPSALECEVRESSERLFKEMACYDYAKMIEITHLEALWGRFDAKEFPAFLELGQLAPNYQKNAWTQGLLKLGIDDPELGESLAVRFAKERRERPLVYETTFEVLQALRPKYQLLLLTNGAPDLQQEKVDSIPGLADYFDHVLISGSFGRGKPDPSIFVHALNLLGVTAEEAIMVGDNLDTDIQGALAVGMRSVWINHHQKTAPLHNSPSHEIAALRELLDIL</sequence>
<evidence type="ECO:0000256" key="2">
    <source>
        <dbReference type="ARBA" id="ARBA00022842"/>
    </source>
</evidence>
<dbReference type="NCBIfam" id="TIGR01549">
    <property type="entry name" value="HAD-SF-IA-v1"/>
    <property type="match status" value="1"/>
</dbReference>
<dbReference type="InterPro" id="IPR023214">
    <property type="entry name" value="HAD_sf"/>
</dbReference>
<evidence type="ECO:0000313" key="4">
    <source>
        <dbReference type="EMBL" id="NOV01227.1"/>
    </source>
</evidence>
<gene>
    <name evidence="4" type="ORF">GC097_14520</name>
</gene>
<dbReference type="InterPro" id="IPR051400">
    <property type="entry name" value="HAD-like_hydrolase"/>
</dbReference>
<dbReference type="SFLD" id="SFLDG01129">
    <property type="entry name" value="C1.5:_HAD__Beta-PGM__Phosphata"/>
    <property type="match status" value="1"/>
</dbReference>
<keyword evidence="3" id="KW-0170">Cobalt</keyword>
<keyword evidence="2 3" id="KW-0460">Magnesium</keyword>